<dbReference type="AlphaFoldDB" id="A0A6D2IX56"/>
<keyword evidence="3" id="KW-1185">Reference proteome</keyword>
<dbReference type="GO" id="GO:0003676">
    <property type="term" value="F:nucleic acid binding"/>
    <property type="evidence" value="ECO:0007669"/>
    <property type="project" value="InterPro"/>
</dbReference>
<dbReference type="GO" id="GO:0004523">
    <property type="term" value="F:RNA-DNA hybrid ribonuclease activity"/>
    <property type="evidence" value="ECO:0007669"/>
    <property type="project" value="InterPro"/>
</dbReference>
<evidence type="ECO:0000313" key="3">
    <source>
        <dbReference type="Proteomes" id="UP000467841"/>
    </source>
</evidence>
<reference evidence="2" key="1">
    <citation type="submission" date="2020-01" db="EMBL/GenBank/DDBJ databases">
        <authorList>
            <person name="Mishra B."/>
        </authorList>
    </citation>
    <scope>NUCLEOTIDE SEQUENCE [LARGE SCALE GENOMIC DNA]</scope>
</reference>
<dbReference type="PROSITE" id="PS50879">
    <property type="entry name" value="RNASE_H_1"/>
    <property type="match status" value="1"/>
</dbReference>
<proteinExistence type="predicted"/>
<dbReference type="Gene3D" id="3.30.420.10">
    <property type="entry name" value="Ribonuclease H-like superfamily/Ribonuclease H"/>
    <property type="match status" value="1"/>
</dbReference>
<dbReference type="InterPro" id="IPR026960">
    <property type="entry name" value="RVT-Znf"/>
</dbReference>
<dbReference type="CDD" id="cd06222">
    <property type="entry name" value="RNase_H_like"/>
    <property type="match status" value="1"/>
</dbReference>
<organism evidence="2 3">
    <name type="scientific">Microthlaspi erraticum</name>
    <dbReference type="NCBI Taxonomy" id="1685480"/>
    <lineage>
        <taxon>Eukaryota</taxon>
        <taxon>Viridiplantae</taxon>
        <taxon>Streptophyta</taxon>
        <taxon>Embryophyta</taxon>
        <taxon>Tracheophyta</taxon>
        <taxon>Spermatophyta</taxon>
        <taxon>Magnoliopsida</taxon>
        <taxon>eudicotyledons</taxon>
        <taxon>Gunneridae</taxon>
        <taxon>Pentapetalae</taxon>
        <taxon>rosids</taxon>
        <taxon>malvids</taxon>
        <taxon>Brassicales</taxon>
        <taxon>Brassicaceae</taxon>
        <taxon>Coluteocarpeae</taxon>
        <taxon>Microthlaspi</taxon>
    </lineage>
</organism>
<dbReference type="InterPro" id="IPR012337">
    <property type="entry name" value="RNaseH-like_sf"/>
</dbReference>
<name>A0A6D2IX56_9BRAS</name>
<dbReference type="OrthoDB" id="1107337at2759"/>
<dbReference type="SUPFAM" id="SSF53098">
    <property type="entry name" value="Ribonuclease H-like"/>
    <property type="match status" value="1"/>
</dbReference>
<dbReference type="InterPro" id="IPR002156">
    <property type="entry name" value="RNaseH_domain"/>
</dbReference>
<dbReference type="InterPro" id="IPR053151">
    <property type="entry name" value="RNase_H-like"/>
</dbReference>
<gene>
    <name evidence="2" type="ORF">MERR_LOCUS16942</name>
</gene>
<comment type="caution">
    <text evidence="2">The sequence shown here is derived from an EMBL/GenBank/DDBJ whole genome shotgun (WGS) entry which is preliminary data.</text>
</comment>
<protein>
    <recommendedName>
        <fullName evidence="1">RNase H type-1 domain-containing protein</fullName>
    </recommendedName>
</protein>
<dbReference type="InterPro" id="IPR044730">
    <property type="entry name" value="RNase_H-like_dom_plant"/>
</dbReference>
<evidence type="ECO:0000259" key="1">
    <source>
        <dbReference type="PROSITE" id="PS50879"/>
    </source>
</evidence>
<feature type="domain" description="RNase H type-1" evidence="1">
    <location>
        <begin position="174"/>
        <end position="304"/>
    </location>
</feature>
<accession>A0A6D2IX56</accession>
<sequence length="317" mass="36305">MCALFKRIWQVVVPERVRTFFWLGVHQVLMTNSERQRRHLSMSGVCQVCKGGEETILHVLRDCPAIHEIWSRIVPIRRRQEFFTQTLLEWVYSNLGEHGKVWDTPWATLFAMTAWWGWKWRCINVFNGSGKCRDRVQFVKDQAREVTAAHAKANVATRGSIPRIERLVHWVRPSPGWVKVNTNGASRGNPGLATAGGVLRDESGSWLRGFALNIGICMAPLAELWGVYYGLCMVWESKAERVELEVDSEIVAGFLKTRIEEVHPLSFLVRLCHGFLSMHWIVRIFHVYREANRLADGLANYAFSLLSGVRGEISTFP</sequence>
<dbReference type="PANTHER" id="PTHR47723">
    <property type="entry name" value="OS05G0353850 PROTEIN"/>
    <property type="match status" value="1"/>
</dbReference>
<dbReference type="Pfam" id="PF13966">
    <property type="entry name" value="zf-RVT"/>
    <property type="match status" value="1"/>
</dbReference>
<evidence type="ECO:0000313" key="2">
    <source>
        <dbReference type="EMBL" id="CAA7029707.1"/>
    </source>
</evidence>
<dbReference type="Pfam" id="PF13456">
    <property type="entry name" value="RVT_3"/>
    <property type="match status" value="1"/>
</dbReference>
<dbReference type="EMBL" id="CACVBM020001085">
    <property type="protein sequence ID" value="CAA7029707.1"/>
    <property type="molecule type" value="Genomic_DNA"/>
</dbReference>
<dbReference type="InterPro" id="IPR036397">
    <property type="entry name" value="RNaseH_sf"/>
</dbReference>
<dbReference type="PANTHER" id="PTHR47723:SF19">
    <property type="entry name" value="POLYNUCLEOTIDYL TRANSFERASE, RIBONUCLEASE H-LIKE SUPERFAMILY PROTEIN"/>
    <property type="match status" value="1"/>
</dbReference>
<dbReference type="Proteomes" id="UP000467841">
    <property type="component" value="Unassembled WGS sequence"/>
</dbReference>